<reference evidence="1" key="1">
    <citation type="journal article" date="2021" name="PeerJ">
        <title>Extensive microbial diversity within the chicken gut microbiome revealed by metagenomics and culture.</title>
        <authorList>
            <person name="Gilroy R."/>
            <person name="Ravi A."/>
            <person name="Getino M."/>
            <person name="Pursley I."/>
            <person name="Horton D.L."/>
            <person name="Alikhan N.F."/>
            <person name="Baker D."/>
            <person name="Gharbi K."/>
            <person name="Hall N."/>
            <person name="Watson M."/>
            <person name="Adriaenssens E.M."/>
            <person name="Foster-Nyarko E."/>
            <person name="Jarju S."/>
            <person name="Secka A."/>
            <person name="Antonio M."/>
            <person name="Oren A."/>
            <person name="Chaudhuri R.R."/>
            <person name="La Ragione R."/>
            <person name="Hildebrand F."/>
            <person name="Pallen M.J."/>
        </authorList>
    </citation>
    <scope>NUCLEOTIDE SEQUENCE</scope>
    <source>
        <strain evidence="1">CHK33-5263</strain>
    </source>
</reference>
<dbReference type="GO" id="GO:0003824">
    <property type="term" value="F:catalytic activity"/>
    <property type="evidence" value="ECO:0007669"/>
    <property type="project" value="InterPro"/>
</dbReference>
<evidence type="ECO:0000313" key="2">
    <source>
        <dbReference type="Proteomes" id="UP000824044"/>
    </source>
</evidence>
<accession>A0A9D2DWN6</accession>
<dbReference type="Pfam" id="PF08973">
    <property type="entry name" value="TM1506"/>
    <property type="match status" value="1"/>
</dbReference>
<sequence>MTDLELAKEGLTGHTICLCKNGQCLTSDRRGIAPMMGWIADGVDLTGYSVADVVVGKAAAMLFVKSKIAAVYARTISQSAKVYLEAHHISLSYGTLTERIINRAGTDICPMEKTVLTTDDAEEGYLLLTEKFAAMARG</sequence>
<protein>
    <submittedName>
        <fullName evidence="1">DUF1893 domain-containing protein</fullName>
    </submittedName>
</protein>
<dbReference type="AlphaFoldDB" id="A0A9D2DWN6"/>
<dbReference type="InterPro" id="IPR016193">
    <property type="entry name" value="Cytidine_deaminase-like"/>
</dbReference>
<comment type="caution">
    <text evidence="1">The sequence shown here is derived from an EMBL/GenBank/DDBJ whole genome shotgun (WGS) entry which is preliminary data.</text>
</comment>
<reference evidence="1" key="2">
    <citation type="submission" date="2021-04" db="EMBL/GenBank/DDBJ databases">
        <authorList>
            <person name="Gilroy R."/>
        </authorList>
    </citation>
    <scope>NUCLEOTIDE SEQUENCE</scope>
    <source>
        <strain evidence="1">CHK33-5263</strain>
    </source>
</reference>
<dbReference type="Proteomes" id="UP000824044">
    <property type="component" value="Unassembled WGS sequence"/>
</dbReference>
<organism evidence="1 2">
    <name type="scientific">Candidatus Gallimonas intestinigallinarum</name>
    <dbReference type="NCBI Taxonomy" id="2838604"/>
    <lineage>
        <taxon>Bacteria</taxon>
        <taxon>Bacillati</taxon>
        <taxon>Bacillota</taxon>
        <taxon>Clostridia</taxon>
        <taxon>Candidatus Gallimonas</taxon>
    </lineage>
</organism>
<dbReference type="InterPro" id="IPR015067">
    <property type="entry name" value="DUF1893_TM1506-like"/>
</dbReference>
<gene>
    <name evidence="1" type="ORF">H9812_02850</name>
</gene>
<proteinExistence type="predicted"/>
<dbReference type="Gene3D" id="3.40.140.30">
    <property type="entry name" value="Hypothetical protein TM1506"/>
    <property type="match status" value="1"/>
</dbReference>
<dbReference type="EMBL" id="DXBS01000058">
    <property type="protein sequence ID" value="HIZ24399.1"/>
    <property type="molecule type" value="Genomic_DNA"/>
</dbReference>
<evidence type="ECO:0000313" key="1">
    <source>
        <dbReference type="EMBL" id="HIZ24399.1"/>
    </source>
</evidence>
<name>A0A9D2DWN6_9FIRM</name>
<dbReference type="InterPro" id="IPR037081">
    <property type="entry name" value="Hyp_TM1506"/>
</dbReference>
<dbReference type="SUPFAM" id="SSF53927">
    <property type="entry name" value="Cytidine deaminase-like"/>
    <property type="match status" value="1"/>
</dbReference>